<accession>A0AAI9XDY1</accession>
<protein>
    <submittedName>
        <fullName evidence="1">Uncharacterized protein</fullName>
    </submittedName>
</protein>
<organism evidence="1 2">
    <name type="scientific">Penicillium thymicola</name>
    <dbReference type="NCBI Taxonomy" id="293382"/>
    <lineage>
        <taxon>Eukaryota</taxon>
        <taxon>Fungi</taxon>
        <taxon>Dikarya</taxon>
        <taxon>Ascomycota</taxon>
        <taxon>Pezizomycotina</taxon>
        <taxon>Eurotiomycetes</taxon>
        <taxon>Eurotiomycetidae</taxon>
        <taxon>Eurotiales</taxon>
        <taxon>Aspergillaceae</taxon>
        <taxon>Penicillium</taxon>
    </lineage>
</organism>
<proteinExistence type="predicted"/>
<evidence type="ECO:0000313" key="1">
    <source>
        <dbReference type="EMBL" id="KAJ9492448.1"/>
    </source>
</evidence>
<dbReference type="AlphaFoldDB" id="A0AAI9XDY1"/>
<reference evidence="1" key="1">
    <citation type="submission" date="2015-06" db="EMBL/GenBank/DDBJ databases">
        <authorList>
            <person name="Nguyen H."/>
        </authorList>
    </citation>
    <scope>NUCLEOTIDE SEQUENCE</scope>
    <source>
        <strain evidence="1">DAOM 180753</strain>
    </source>
</reference>
<name>A0AAI9XDY1_PENTH</name>
<gene>
    <name evidence="1" type="ORF">VN97_g780</name>
</gene>
<evidence type="ECO:0000313" key="2">
    <source>
        <dbReference type="Proteomes" id="UP001227192"/>
    </source>
</evidence>
<keyword evidence="2" id="KW-1185">Reference proteome</keyword>
<comment type="caution">
    <text evidence="1">The sequence shown here is derived from an EMBL/GenBank/DDBJ whole genome shotgun (WGS) entry which is preliminary data.</text>
</comment>
<reference evidence="1" key="2">
    <citation type="journal article" date="2016" name="Fungal Biol.">
        <title>Ochratoxin A production by Penicillium thymicola.</title>
        <authorList>
            <person name="Nguyen H.D.T."/>
            <person name="McMullin D.R."/>
            <person name="Ponomareva E."/>
            <person name="Riley R."/>
            <person name="Pomraning K.R."/>
            <person name="Baker S.E."/>
            <person name="Seifert K.A."/>
        </authorList>
    </citation>
    <scope>NUCLEOTIDE SEQUENCE</scope>
    <source>
        <strain evidence="1">DAOM 180753</strain>
    </source>
</reference>
<dbReference type="EMBL" id="LACB01000011">
    <property type="protein sequence ID" value="KAJ9492448.1"/>
    <property type="molecule type" value="Genomic_DNA"/>
</dbReference>
<dbReference type="Proteomes" id="UP001227192">
    <property type="component" value="Unassembled WGS sequence"/>
</dbReference>
<sequence>MLNIEDLTWEENKDRKTIGCISLVQLITDHSKLEEILGHKQHLSNCPALLAVACGKLSPIPVYCIAVVTAVTALLPVPVESFSHSKPSFRPLLPF</sequence>